<dbReference type="PRINTS" id="PR00377">
    <property type="entry name" value="IMPHPHTASES"/>
</dbReference>
<keyword evidence="3" id="KW-0479">Metal-binding</keyword>
<dbReference type="InterPro" id="IPR020583">
    <property type="entry name" value="Inositol_monoP_metal-BS"/>
</dbReference>
<gene>
    <name evidence="6" type="ORF">GCM10010528_18860</name>
</gene>
<proteinExistence type="predicted"/>
<dbReference type="Gene3D" id="3.30.540.10">
    <property type="entry name" value="Fructose-1,6-Bisphosphatase, subunit A, domain 1"/>
    <property type="match status" value="1"/>
</dbReference>
<dbReference type="EC" id="3.1.3.25" evidence="2"/>
<dbReference type="PROSITE" id="PS00629">
    <property type="entry name" value="IMP_1"/>
    <property type="match status" value="1"/>
</dbReference>
<evidence type="ECO:0000313" key="7">
    <source>
        <dbReference type="Proteomes" id="UP001501035"/>
    </source>
</evidence>
<evidence type="ECO:0000256" key="2">
    <source>
        <dbReference type="ARBA" id="ARBA00013106"/>
    </source>
</evidence>
<dbReference type="PANTHER" id="PTHR20854">
    <property type="entry name" value="INOSITOL MONOPHOSPHATASE"/>
    <property type="match status" value="1"/>
</dbReference>
<dbReference type="InterPro" id="IPR020550">
    <property type="entry name" value="Inositol_monophosphatase_CS"/>
</dbReference>
<dbReference type="RefSeq" id="WP_290705706.1">
    <property type="nucleotide sequence ID" value="NZ_BAAAVS010000024.1"/>
</dbReference>
<dbReference type="CDD" id="cd01637">
    <property type="entry name" value="IMPase_like"/>
    <property type="match status" value="1"/>
</dbReference>
<dbReference type="SUPFAM" id="SSF56655">
    <property type="entry name" value="Carbohydrate phosphatase"/>
    <property type="match status" value="1"/>
</dbReference>
<evidence type="ECO:0000256" key="3">
    <source>
        <dbReference type="ARBA" id="ARBA00022723"/>
    </source>
</evidence>
<dbReference type="PANTHER" id="PTHR20854:SF4">
    <property type="entry name" value="INOSITOL-1-MONOPHOSPHATASE-RELATED"/>
    <property type="match status" value="1"/>
</dbReference>
<sequence length="273" mass="28564">MVTRFSPDLVTLAATAASILDEASPRFCADRGAPGVVGKGDRDFATQVDLDLERFISHELTGRTGLPCHGEEFGGPPVDEALVWIVDPVDGTFNYSTGSPMTGMLVGLCADGEPLLGLTWLPLLDRRYVGYAEGGLTCNGRRLEPLAPASLRESVIGFGAFNERLGGRYPGPRRIEVLATLSGQASRLRMSGSIGVDLAFTAAGTYHGAITFGRHAWDNAAGAALVRAAGGIVTDVAGNPWTVTSPSVVAAAPGVHDELIALIDSVTGQDWES</sequence>
<reference evidence="7" key="1">
    <citation type="journal article" date="2019" name="Int. J. Syst. Evol. Microbiol.">
        <title>The Global Catalogue of Microorganisms (GCM) 10K type strain sequencing project: providing services to taxonomists for standard genome sequencing and annotation.</title>
        <authorList>
            <consortium name="The Broad Institute Genomics Platform"/>
            <consortium name="The Broad Institute Genome Sequencing Center for Infectious Disease"/>
            <person name="Wu L."/>
            <person name="Ma J."/>
        </authorList>
    </citation>
    <scope>NUCLEOTIDE SEQUENCE [LARGE SCALE GENOMIC DNA]</scope>
    <source>
        <strain evidence="7">JCM 14234</strain>
    </source>
</reference>
<accession>A0ABP6LBE4</accession>
<evidence type="ECO:0000256" key="1">
    <source>
        <dbReference type="ARBA" id="ARBA00001033"/>
    </source>
</evidence>
<dbReference type="Proteomes" id="UP001501035">
    <property type="component" value="Unassembled WGS sequence"/>
</dbReference>
<evidence type="ECO:0000256" key="4">
    <source>
        <dbReference type="ARBA" id="ARBA00022801"/>
    </source>
</evidence>
<evidence type="ECO:0000256" key="5">
    <source>
        <dbReference type="ARBA" id="ARBA00022842"/>
    </source>
</evidence>
<protein>
    <recommendedName>
        <fullName evidence="2">inositol-phosphate phosphatase</fullName>
        <ecNumber evidence="2">3.1.3.25</ecNumber>
    </recommendedName>
</protein>
<organism evidence="6 7">
    <name type="scientific">Gordonia defluvii</name>
    <dbReference type="NCBI Taxonomy" id="283718"/>
    <lineage>
        <taxon>Bacteria</taxon>
        <taxon>Bacillati</taxon>
        <taxon>Actinomycetota</taxon>
        <taxon>Actinomycetes</taxon>
        <taxon>Mycobacteriales</taxon>
        <taxon>Gordoniaceae</taxon>
        <taxon>Gordonia</taxon>
    </lineage>
</organism>
<dbReference type="InterPro" id="IPR000760">
    <property type="entry name" value="Inositol_monophosphatase-like"/>
</dbReference>
<comment type="caution">
    <text evidence="6">The sequence shown here is derived from an EMBL/GenBank/DDBJ whole genome shotgun (WGS) entry which is preliminary data.</text>
</comment>
<keyword evidence="4" id="KW-0378">Hydrolase</keyword>
<dbReference type="Pfam" id="PF00459">
    <property type="entry name" value="Inositol_P"/>
    <property type="match status" value="1"/>
</dbReference>
<dbReference type="EMBL" id="BAAAVS010000024">
    <property type="protein sequence ID" value="GAA3038515.1"/>
    <property type="molecule type" value="Genomic_DNA"/>
</dbReference>
<dbReference type="Gene3D" id="3.40.190.80">
    <property type="match status" value="1"/>
</dbReference>
<comment type="catalytic activity">
    <reaction evidence="1">
        <text>a myo-inositol phosphate + H2O = myo-inositol + phosphate</text>
        <dbReference type="Rhea" id="RHEA:24056"/>
        <dbReference type="ChEBI" id="CHEBI:15377"/>
        <dbReference type="ChEBI" id="CHEBI:17268"/>
        <dbReference type="ChEBI" id="CHEBI:43474"/>
        <dbReference type="ChEBI" id="CHEBI:84139"/>
        <dbReference type="EC" id="3.1.3.25"/>
    </reaction>
</comment>
<name>A0ABP6LBE4_9ACTN</name>
<dbReference type="PROSITE" id="PS00630">
    <property type="entry name" value="IMP_2"/>
    <property type="match status" value="1"/>
</dbReference>
<keyword evidence="5" id="KW-0460">Magnesium</keyword>
<keyword evidence="7" id="KW-1185">Reference proteome</keyword>
<evidence type="ECO:0000313" key="6">
    <source>
        <dbReference type="EMBL" id="GAA3038515.1"/>
    </source>
</evidence>